<name>A0A4C1W7P0_EUMVA</name>
<dbReference type="AlphaFoldDB" id="A0A4C1W7P0"/>
<gene>
    <name evidence="1" type="ORF">EVAR_37814_1</name>
</gene>
<protein>
    <submittedName>
        <fullName evidence="1">Uncharacterized protein</fullName>
    </submittedName>
</protein>
<evidence type="ECO:0000313" key="2">
    <source>
        <dbReference type="Proteomes" id="UP000299102"/>
    </source>
</evidence>
<sequence>MHKSERVFTCNDGRDVGLRVCTSVWGAAQRNPRGGVKPRASVPVTSSGYPAVCTPNSHTVSVPRGNTFTRTLLLRRGNPEGFLTFAPLAPLRLLAA</sequence>
<comment type="caution">
    <text evidence="1">The sequence shown here is derived from an EMBL/GenBank/DDBJ whole genome shotgun (WGS) entry which is preliminary data.</text>
</comment>
<accession>A0A4C1W7P0</accession>
<reference evidence="1 2" key="1">
    <citation type="journal article" date="2019" name="Commun. Biol.">
        <title>The bagworm genome reveals a unique fibroin gene that provides high tensile strength.</title>
        <authorList>
            <person name="Kono N."/>
            <person name="Nakamura H."/>
            <person name="Ohtoshi R."/>
            <person name="Tomita M."/>
            <person name="Numata K."/>
            <person name="Arakawa K."/>
        </authorList>
    </citation>
    <scope>NUCLEOTIDE SEQUENCE [LARGE SCALE GENOMIC DNA]</scope>
</reference>
<keyword evidence="2" id="KW-1185">Reference proteome</keyword>
<dbReference type="Proteomes" id="UP000299102">
    <property type="component" value="Unassembled WGS sequence"/>
</dbReference>
<organism evidence="1 2">
    <name type="scientific">Eumeta variegata</name>
    <name type="common">Bagworm moth</name>
    <name type="synonym">Eumeta japonica</name>
    <dbReference type="NCBI Taxonomy" id="151549"/>
    <lineage>
        <taxon>Eukaryota</taxon>
        <taxon>Metazoa</taxon>
        <taxon>Ecdysozoa</taxon>
        <taxon>Arthropoda</taxon>
        <taxon>Hexapoda</taxon>
        <taxon>Insecta</taxon>
        <taxon>Pterygota</taxon>
        <taxon>Neoptera</taxon>
        <taxon>Endopterygota</taxon>
        <taxon>Lepidoptera</taxon>
        <taxon>Glossata</taxon>
        <taxon>Ditrysia</taxon>
        <taxon>Tineoidea</taxon>
        <taxon>Psychidae</taxon>
        <taxon>Oiketicinae</taxon>
        <taxon>Eumeta</taxon>
    </lineage>
</organism>
<dbReference type="EMBL" id="BGZK01000491">
    <property type="protein sequence ID" value="GBP46910.1"/>
    <property type="molecule type" value="Genomic_DNA"/>
</dbReference>
<proteinExistence type="predicted"/>
<evidence type="ECO:0000313" key="1">
    <source>
        <dbReference type="EMBL" id="GBP46910.1"/>
    </source>
</evidence>